<sequence length="75" mass="8109">MLKFVVDGYNACNQLLVKRLKIVDNGVGDDVDGVGDDGGDDDNGVREEKELGRHQVLGACPYCRGNVQTVDVESQ</sequence>
<dbReference type="AlphaFoldDB" id="A0A5J5A4Y2"/>
<dbReference type="Proteomes" id="UP000325577">
    <property type="component" value="Linkage Group LG4"/>
</dbReference>
<dbReference type="EMBL" id="CM018047">
    <property type="protein sequence ID" value="KAA8524998.1"/>
    <property type="molecule type" value="Genomic_DNA"/>
</dbReference>
<protein>
    <submittedName>
        <fullName evidence="1">Uncharacterized protein</fullName>
    </submittedName>
</protein>
<dbReference type="OrthoDB" id="610577at2759"/>
<gene>
    <name evidence="1" type="ORF">F0562_011364</name>
</gene>
<keyword evidence="2" id="KW-1185">Reference proteome</keyword>
<organism evidence="1 2">
    <name type="scientific">Nyssa sinensis</name>
    <dbReference type="NCBI Taxonomy" id="561372"/>
    <lineage>
        <taxon>Eukaryota</taxon>
        <taxon>Viridiplantae</taxon>
        <taxon>Streptophyta</taxon>
        <taxon>Embryophyta</taxon>
        <taxon>Tracheophyta</taxon>
        <taxon>Spermatophyta</taxon>
        <taxon>Magnoliopsida</taxon>
        <taxon>eudicotyledons</taxon>
        <taxon>Gunneridae</taxon>
        <taxon>Pentapetalae</taxon>
        <taxon>asterids</taxon>
        <taxon>Cornales</taxon>
        <taxon>Nyssaceae</taxon>
        <taxon>Nyssa</taxon>
    </lineage>
</organism>
<reference evidence="1 2" key="1">
    <citation type="submission" date="2019-09" db="EMBL/GenBank/DDBJ databases">
        <title>A chromosome-level genome assembly of the Chinese tupelo Nyssa sinensis.</title>
        <authorList>
            <person name="Yang X."/>
            <person name="Kang M."/>
            <person name="Yang Y."/>
            <person name="Xiong H."/>
            <person name="Wang M."/>
            <person name="Zhang Z."/>
            <person name="Wang Z."/>
            <person name="Wu H."/>
            <person name="Ma T."/>
            <person name="Liu J."/>
            <person name="Xi Z."/>
        </authorList>
    </citation>
    <scope>NUCLEOTIDE SEQUENCE [LARGE SCALE GENOMIC DNA]</scope>
    <source>
        <strain evidence="1">J267</strain>
        <tissue evidence="1">Leaf</tissue>
    </source>
</reference>
<evidence type="ECO:0000313" key="1">
    <source>
        <dbReference type="EMBL" id="KAA8524998.1"/>
    </source>
</evidence>
<evidence type="ECO:0000313" key="2">
    <source>
        <dbReference type="Proteomes" id="UP000325577"/>
    </source>
</evidence>
<accession>A0A5J5A4Y2</accession>
<name>A0A5J5A4Y2_9ASTE</name>
<proteinExistence type="predicted"/>